<organism evidence="7 8">
    <name type="scientific">Nocardioides guangzhouensis</name>
    <dbReference type="NCBI Taxonomy" id="2497878"/>
    <lineage>
        <taxon>Bacteria</taxon>
        <taxon>Bacillati</taxon>
        <taxon>Actinomycetota</taxon>
        <taxon>Actinomycetes</taxon>
        <taxon>Propionibacteriales</taxon>
        <taxon>Nocardioidaceae</taxon>
        <taxon>Nocardioides</taxon>
    </lineage>
</organism>
<dbReference type="Gene3D" id="1.10.286.10">
    <property type="match status" value="1"/>
</dbReference>
<feature type="binding site" evidence="5">
    <location>
        <position position="175"/>
    </location>
    <ligand>
        <name>Zn(2+)</name>
        <dbReference type="ChEBI" id="CHEBI:29105"/>
    </ligand>
</feature>
<dbReference type="GO" id="GO:0006730">
    <property type="term" value="P:one-carbon metabolic process"/>
    <property type="evidence" value="ECO:0007669"/>
    <property type="project" value="UniProtKB-UniRule"/>
</dbReference>
<comment type="pathway">
    <text evidence="2 5">Cofactor biosynthesis; 7,8-dihydroneopterin triphosphate biosynthesis; 7,8-dihydroneopterin triphosphate from GTP: step 1/1.</text>
</comment>
<dbReference type="InterPro" id="IPR020602">
    <property type="entry name" value="GTP_CycHdrlase_I_dom"/>
</dbReference>
<dbReference type="GO" id="GO:0005525">
    <property type="term" value="F:GTP binding"/>
    <property type="evidence" value="ECO:0007669"/>
    <property type="project" value="UniProtKB-KW"/>
</dbReference>
<dbReference type="NCBIfam" id="NF006826">
    <property type="entry name" value="PRK09347.1-3"/>
    <property type="match status" value="1"/>
</dbReference>
<dbReference type="EMBL" id="SDKM01000023">
    <property type="protein sequence ID" value="RYP84496.1"/>
    <property type="molecule type" value="Genomic_DNA"/>
</dbReference>
<feature type="binding site" evidence="5">
    <location>
        <position position="107"/>
    </location>
    <ligand>
        <name>Zn(2+)</name>
        <dbReference type="ChEBI" id="CHEBI:29105"/>
    </ligand>
</feature>
<evidence type="ECO:0000256" key="3">
    <source>
        <dbReference type="ARBA" id="ARBA00022563"/>
    </source>
</evidence>
<dbReference type="OrthoDB" id="9801207at2"/>
<keyword evidence="5" id="KW-0342">GTP-binding</keyword>
<keyword evidence="4 5" id="KW-0378">Hydrolase</keyword>
<proteinExistence type="inferred from homology"/>
<dbReference type="HAMAP" id="MF_00223">
    <property type="entry name" value="FolE"/>
    <property type="match status" value="1"/>
</dbReference>
<dbReference type="GO" id="GO:0046654">
    <property type="term" value="P:tetrahydrofolate biosynthetic process"/>
    <property type="evidence" value="ECO:0007669"/>
    <property type="project" value="UniProtKB-UniRule"/>
</dbReference>
<dbReference type="InterPro" id="IPR043134">
    <property type="entry name" value="GTP-CH-I_N"/>
</dbReference>
<dbReference type="InterPro" id="IPR001474">
    <property type="entry name" value="GTP_CycHdrlase_I"/>
</dbReference>
<dbReference type="NCBIfam" id="NF006825">
    <property type="entry name" value="PRK09347.1-2"/>
    <property type="match status" value="1"/>
</dbReference>
<keyword evidence="8" id="KW-1185">Reference proteome</keyword>
<keyword evidence="5" id="KW-0862">Zinc</keyword>
<keyword evidence="5" id="KW-0479">Metal-binding</keyword>
<evidence type="ECO:0000256" key="4">
    <source>
        <dbReference type="ARBA" id="ARBA00022801"/>
    </source>
</evidence>
<dbReference type="AlphaFoldDB" id="A0A4Q4ZB71"/>
<evidence type="ECO:0000256" key="1">
    <source>
        <dbReference type="ARBA" id="ARBA00001052"/>
    </source>
</evidence>
<feature type="binding site" evidence="5">
    <location>
        <position position="104"/>
    </location>
    <ligand>
        <name>Zn(2+)</name>
        <dbReference type="ChEBI" id="CHEBI:29105"/>
    </ligand>
</feature>
<keyword evidence="3 5" id="KW-0554">One-carbon metabolism</keyword>
<evidence type="ECO:0000313" key="8">
    <source>
        <dbReference type="Proteomes" id="UP000295198"/>
    </source>
</evidence>
<comment type="caution">
    <text evidence="7">The sequence shown here is derived from an EMBL/GenBank/DDBJ whole genome shotgun (WGS) entry which is preliminary data.</text>
</comment>
<dbReference type="GO" id="GO:0008270">
    <property type="term" value="F:zinc ion binding"/>
    <property type="evidence" value="ECO:0007669"/>
    <property type="project" value="UniProtKB-UniRule"/>
</dbReference>
<accession>A0A4Q4ZB71</accession>
<dbReference type="EC" id="3.5.4.16" evidence="5"/>
<evidence type="ECO:0000256" key="5">
    <source>
        <dbReference type="HAMAP-Rule" id="MF_00223"/>
    </source>
</evidence>
<dbReference type="GO" id="GO:0003934">
    <property type="term" value="F:GTP cyclohydrolase I activity"/>
    <property type="evidence" value="ECO:0007669"/>
    <property type="project" value="UniProtKB-UniRule"/>
</dbReference>
<dbReference type="Proteomes" id="UP000295198">
    <property type="component" value="Unassembled WGS sequence"/>
</dbReference>
<dbReference type="PANTHER" id="PTHR11109:SF7">
    <property type="entry name" value="GTP CYCLOHYDROLASE 1"/>
    <property type="match status" value="1"/>
</dbReference>
<comment type="subunit">
    <text evidence="5">Homopolymer.</text>
</comment>
<dbReference type="NCBIfam" id="TIGR00063">
    <property type="entry name" value="folE"/>
    <property type="match status" value="1"/>
</dbReference>
<dbReference type="PANTHER" id="PTHR11109">
    <property type="entry name" value="GTP CYCLOHYDROLASE I"/>
    <property type="match status" value="1"/>
</dbReference>
<dbReference type="PROSITE" id="PS00860">
    <property type="entry name" value="GTP_CYCLOHYDROL_1_2"/>
    <property type="match status" value="1"/>
</dbReference>
<dbReference type="PROSITE" id="PS00859">
    <property type="entry name" value="GTP_CYCLOHYDROL_1_1"/>
    <property type="match status" value="1"/>
</dbReference>
<sequence>MTHRQALEEAPAPRSSATLLPWRAAVAPEPAPVNLVAAEAAAADLLAALGQPVDSDGMIETPRRMVRAYAEMLTPGSFEFTSFANVEGYDELVLVEDIPVRSVCEHHMLPFVGVAHLGYLPADRILGLSKFARLVDFYSHRGQTQERLTQQIAEHLERHLAPRGVGVVIEAEHTCMSLRGVRAAGARTVTSALLGTLRTDPSSRAEFLALAHSRRQACRT</sequence>
<gene>
    <name evidence="5 7" type="primary">folE</name>
    <name evidence="7" type="ORF">EKO23_15800</name>
</gene>
<keyword evidence="5" id="KW-0547">Nucleotide-binding</keyword>
<reference evidence="7 8" key="1">
    <citation type="submission" date="2019-01" db="EMBL/GenBank/DDBJ databases">
        <title>Nocardioides guangzhouensis sp. nov., an actinobacterium isolated from soil.</title>
        <authorList>
            <person name="Fu Y."/>
            <person name="Cai Y."/>
            <person name="Lin Z."/>
            <person name="Chen P."/>
        </authorList>
    </citation>
    <scope>NUCLEOTIDE SEQUENCE [LARGE SCALE GENOMIC DNA]</scope>
    <source>
        <strain evidence="7 8">130</strain>
    </source>
</reference>
<dbReference type="GO" id="GO:0005737">
    <property type="term" value="C:cytoplasm"/>
    <property type="evidence" value="ECO:0007669"/>
    <property type="project" value="TreeGrafter"/>
</dbReference>
<dbReference type="UniPathway" id="UPA00848">
    <property type="reaction ID" value="UER00151"/>
</dbReference>
<dbReference type="InterPro" id="IPR043133">
    <property type="entry name" value="GTP-CH-I_C/QueF"/>
</dbReference>
<comment type="similarity">
    <text evidence="5">Belongs to the GTP cyclohydrolase I family.</text>
</comment>
<evidence type="ECO:0000313" key="7">
    <source>
        <dbReference type="EMBL" id="RYP84496.1"/>
    </source>
</evidence>
<evidence type="ECO:0000256" key="2">
    <source>
        <dbReference type="ARBA" id="ARBA00005080"/>
    </source>
</evidence>
<protein>
    <recommendedName>
        <fullName evidence="5">GTP cyclohydrolase 1</fullName>
        <ecNumber evidence="5">3.5.4.16</ecNumber>
    </recommendedName>
    <alternativeName>
        <fullName evidence="5">GTP cyclohydrolase I</fullName>
        <shortName evidence="5">GTP-CH-I</shortName>
    </alternativeName>
</protein>
<evidence type="ECO:0000259" key="6">
    <source>
        <dbReference type="Pfam" id="PF01227"/>
    </source>
</evidence>
<dbReference type="Gene3D" id="3.30.1130.10">
    <property type="match status" value="1"/>
</dbReference>
<comment type="catalytic activity">
    <reaction evidence="1 5">
        <text>GTP + H2O = 7,8-dihydroneopterin 3'-triphosphate + formate + H(+)</text>
        <dbReference type="Rhea" id="RHEA:17473"/>
        <dbReference type="ChEBI" id="CHEBI:15377"/>
        <dbReference type="ChEBI" id="CHEBI:15378"/>
        <dbReference type="ChEBI" id="CHEBI:15740"/>
        <dbReference type="ChEBI" id="CHEBI:37565"/>
        <dbReference type="ChEBI" id="CHEBI:58462"/>
        <dbReference type="EC" id="3.5.4.16"/>
    </reaction>
</comment>
<name>A0A4Q4ZB71_9ACTN</name>
<dbReference type="GO" id="GO:0006729">
    <property type="term" value="P:tetrahydrobiopterin biosynthetic process"/>
    <property type="evidence" value="ECO:0007669"/>
    <property type="project" value="TreeGrafter"/>
</dbReference>
<dbReference type="SUPFAM" id="SSF55620">
    <property type="entry name" value="Tetrahydrobiopterin biosynthesis enzymes-like"/>
    <property type="match status" value="1"/>
</dbReference>
<dbReference type="InterPro" id="IPR018234">
    <property type="entry name" value="GTP_CycHdrlase_I_CS"/>
</dbReference>
<dbReference type="Pfam" id="PF01227">
    <property type="entry name" value="GTP_cyclohydroI"/>
    <property type="match status" value="1"/>
</dbReference>
<dbReference type="FunFam" id="3.30.1130.10:FF:000001">
    <property type="entry name" value="GTP cyclohydrolase 1"/>
    <property type="match status" value="1"/>
</dbReference>
<feature type="domain" description="GTP cyclohydrolase I" evidence="6">
    <location>
        <begin position="39"/>
        <end position="211"/>
    </location>
</feature>